<evidence type="ECO:0000256" key="4">
    <source>
        <dbReference type="ARBA" id="ARBA00022475"/>
    </source>
</evidence>
<feature type="transmembrane region" description="Helical" evidence="8">
    <location>
        <begin position="137"/>
        <end position="156"/>
    </location>
</feature>
<comment type="caution">
    <text evidence="9">The sequence shown here is derived from an EMBL/GenBank/DDBJ whole genome shotgun (WGS) entry which is preliminary data.</text>
</comment>
<evidence type="ECO:0000256" key="6">
    <source>
        <dbReference type="ARBA" id="ARBA00022989"/>
    </source>
</evidence>
<feature type="transmembrane region" description="Helical" evidence="8">
    <location>
        <begin position="288"/>
        <end position="321"/>
    </location>
</feature>
<dbReference type="Proteomes" id="UP000176850">
    <property type="component" value="Unassembled WGS sequence"/>
</dbReference>
<organism evidence="9 10">
    <name type="scientific">Candidatus Roizmanbacteria bacterium RIFCSPHIGHO2_01_FULL_39_24</name>
    <dbReference type="NCBI Taxonomy" id="1802032"/>
    <lineage>
        <taxon>Bacteria</taxon>
        <taxon>Candidatus Roizmaniibacteriota</taxon>
    </lineage>
</organism>
<evidence type="ECO:0000256" key="2">
    <source>
        <dbReference type="ARBA" id="ARBA00009773"/>
    </source>
</evidence>
<feature type="transmembrane region" description="Helical" evidence="8">
    <location>
        <begin position="244"/>
        <end position="268"/>
    </location>
</feature>
<dbReference type="EMBL" id="MFZH01000026">
    <property type="protein sequence ID" value="OGK18764.1"/>
    <property type="molecule type" value="Genomic_DNA"/>
</dbReference>
<protein>
    <recommendedName>
        <fullName evidence="11">AI-2E family transporter</fullName>
    </recommendedName>
</protein>
<evidence type="ECO:0008006" key="11">
    <source>
        <dbReference type="Google" id="ProtNLM"/>
    </source>
</evidence>
<dbReference type="AlphaFoldDB" id="A0A1F7GIW7"/>
<comment type="similarity">
    <text evidence="2">Belongs to the autoinducer-2 exporter (AI-2E) (TC 2.A.86) family.</text>
</comment>
<accession>A0A1F7GIW7</accession>
<sequence>MANETIHHEYSISWSALFRIALVFVGFYLFWQLHTVIIIMILSLMLSSALYPLVRFFNRKLSLTVSSVLVMLLLIIPIIISIAIIIPNFIDQFPGLLTTLNAIFSRATLLPESFRHIDLTQYAENGVSYLVNSSSKITGFITTFITILFMTLYILIDSNRLRSIFIEFFPDEKRDQIQRLIKEIYIINGHYIRGNLLISTICTTIISIGLLSLNIPYAIPLGIFAGILDLLPLIGALTGAIPALIIGFAISPTTGFLVLLLFIFYQQVENNLLAPNVYKRLLDLSPSLSLLSVLIGATTFGVTGAFVALPIAASIPTIVKFATRENIIKKRVSI</sequence>
<feature type="transmembrane region" description="Helical" evidence="8">
    <location>
        <begin position="191"/>
        <end position="211"/>
    </location>
</feature>
<feature type="transmembrane region" description="Helical" evidence="8">
    <location>
        <begin position="37"/>
        <end position="57"/>
    </location>
</feature>
<evidence type="ECO:0000256" key="7">
    <source>
        <dbReference type="ARBA" id="ARBA00023136"/>
    </source>
</evidence>
<keyword evidence="5 8" id="KW-0812">Transmembrane</keyword>
<keyword evidence="3" id="KW-0813">Transport</keyword>
<evidence type="ECO:0000256" key="8">
    <source>
        <dbReference type="SAM" id="Phobius"/>
    </source>
</evidence>
<evidence type="ECO:0000256" key="5">
    <source>
        <dbReference type="ARBA" id="ARBA00022692"/>
    </source>
</evidence>
<keyword evidence="4" id="KW-1003">Cell membrane</keyword>
<comment type="subcellular location">
    <subcellularLocation>
        <location evidence="1">Cell membrane</location>
        <topology evidence="1">Multi-pass membrane protein</topology>
    </subcellularLocation>
</comment>
<name>A0A1F7GIW7_9BACT</name>
<dbReference type="PANTHER" id="PTHR21716:SF53">
    <property type="entry name" value="PERMEASE PERM-RELATED"/>
    <property type="match status" value="1"/>
</dbReference>
<dbReference type="InterPro" id="IPR002549">
    <property type="entry name" value="AI-2E-like"/>
</dbReference>
<evidence type="ECO:0000313" key="9">
    <source>
        <dbReference type="EMBL" id="OGK18764.1"/>
    </source>
</evidence>
<gene>
    <name evidence="9" type="ORF">A2799_03290</name>
</gene>
<keyword evidence="7 8" id="KW-0472">Membrane</keyword>
<dbReference type="PANTHER" id="PTHR21716">
    <property type="entry name" value="TRANSMEMBRANE PROTEIN"/>
    <property type="match status" value="1"/>
</dbReference>
<dbReference type="Pfam" id="PF01594">
    <property type="entry name" value="AI-2E_transport"/>
    <property type="match status" value="1"/>
</dbReference>
<evidence type="ECO:0000256" key="1">
    <source>
        <dbReference type="ARBA" id="ARBA00004651"/>
    </source>
</evidence>
<reference evidence="9 10" key="1">
    <citation type="journal article" date="2016" name="Nat. Commun.">
        <title>Thousands of microbial genomes shed light on interconnected biogeochemical processes in an aquifer system.</title>
        <authorList>
            <person name="Anantharaman K."/>
            <person name="Brown C.T."/>
            <person name="Hug L.A."/>
            <person name="Sharon I."/>
            <person name="Castelle C.J."/>
            <person name="Probst A.J."/>
            <person name="Thomas B.C."/>
            <person name="Singh A."/>
            <person name="Wilkins M.J."/>
            <person name="Karaoz U."/>
            <person name="Brodie E.L."/>
            <person name="Williams K.H."/>
            <person name="Hubbard S.S."/>
            <person name="Banfield J.F."/>
        </authorList>
    </citation>
    <scope>NUCLEOTIDE SEQUENCE [LARGE SCALE GENOMIC DNA]</scope>
</reference>
<feature type="transmembrane region" description="Helical" evidence="8">
    <location>
        <begin position="217"/>
        <end position="237"/>
    </location>
</feature>
<feature type="transmembrane region" description="Helical" evidence="8">
    <location>
        <begin position="12"/>
        <end position="31"/>
    </location>
</feature>
<evidence type="ECO:0000256" key="3">
    <source>
        <dbReference type="ARBA" id="ARBA00022448"/>
    </source>
</evidence>
<evidence type="ECO:0000313" key="10">
    <source>
        <dbReference type="Proteomes" id="UP000176850"/>
    </source>
</evidence>
<proteinExistence type="inferred from homology"/>
<dbReference type="GO" id="GO:0005886">
    <property type="term" value="C:plasma membrane"/>
    <property type="evidence" value="ECO:0007669"/>
    <property type="project" value="UniProtKB-SubCell"/>
</dbReference>
<feature type="transmembrane region" description="Helical" evidence="8">
    <location>
        <begin position="69"/>
        <end position="90"/>
    </location>
</feature>
<dbReference type="GO" id="GO:0055085">
    <property type="term" value="P:transmembrane transport"/>
    <property type="evidence" value="ECO:0007669"/>
    <property type="project" value="TreeGrafter"/>
</dbReference>
<keyword evidence="6 8" id="KW-1133">Transmembrane helix</keyword>